<dbReference type="Proteomes" id="UP001595776">
    <property type="component" value="Unassembled WGS sequence"/>
</dbReference>
<gene>
    <name evidence="1" type="ORF">ACFO5Q_07765</name>
</gene>
<sequence length="182" mass="19914">MTDKHSLDCSIKIADLEREPKQFKLVATEAQCKDLAERFDLVAIESLSGDMSVWDEGADSGVHVKGSISAKLTQRCIASLKPVEETLETDFELMLVDPAMADRMDDEGVYLDPDAPDYDALEGDIVPLGEVLAQTLSISMNPYPRAEGAELETKKLSGVSVNEPELEKPNPFAVLAKTRDES</sequence>
<organism evidence="1 2">
    <name type="scientific">Kordiimonas lipolytica</name>
    <dbReference type="NCBI Taxonomy" id="1662421"/>
    <lineage>
        <taxon>Bacteria</taxon>
        <taxon>Pseudomonadati</taxon>
        <taxon>Pseudomonadota</taxon>
        <taxon>Alphaproteobacteria</taxon>
        <taxon>Kordiimonadales</taxon>
        <taxon>Kordiimonadaceae</taxon>
        <taxon>Kordiimonas</taxon>
    </lineage>
</organism>
<dbReference type="RefSeq" id="WP_068149522.1">
    <property type="nucleotide sequence ID" value="NZ_JBHSCR010000004.1"/>
</dbReference>
<comment type="caution">
    <text evidence="1">The sequence shown here is derived from an EMBL/GenBank/DDBJ whole genome shotgun (WGS) entry which is preliminary data.</text>
</comment>
<evidence type="ECO:0000313" key="2">
    <source>
        <dbReference type="Proteomes" id="UP001595776"/>
    </source>
</evidence>
<name>A0ABV8U959_9PROT</name>
<accession>A0ABV8U959</accession>
<keyword evidence="2" id="KW-1185">Reference proteome</keyword>
<evidence type="ECO:0000313" key="1">
    <source>
        <dbReference type="EMBL" id="MFC4347736.1"/>
    </source>
</evidence>
<proteinExistence type="predicted"/>
<dbReference type="Pfam" id="PF02620">
    <property type="entry name" value="YceD"/>
    <property type="match status" value="1"/>
</dbReference>
<dbReference type="InterPro" id="IPR003772">
    <property type="entry name" value="YceD"/>
</dbReference>
<protein>
    <submittedName>
        <fullName evidence="1">YceD family protein</fullName>
    </submittedName>
</protein>
<reference evidence="2" key="1">
    <citation type="journal article" date="2019" name="Int. J. Syst. Evol. Microbiol.">
        <title>The Global Catalogue of Microorganisms (GCM) 10K type strain sequencing project: providing services to taxonomists for standard genome sequencing and annotation.</title>
        <authorList>
            <consortium name="The Broad Institute Genomics Platform"/>
            <consortium name="The Broad Institute Genome Sequencing Center for Infectious Disease"/>
            <person name="Wu L."/>
            <person name="Ma J."/>
        </authorList>
    </citation>
    <scope>NUCLEOTIDE SEQUENCE [LARGE SCALE GENOMIC DNA]</scope>
    <source>
        <strain evidence="2">CGMCC 1.15304</strain>
    </source>
</reference>
<dbReference type="EMBL" id="JBHSCR010000004">
    <property type="protein sequence ID" value="MFC4347736.1"/>
    <property type="molecule type" value="Genomic_DNA"/>
</dbReference>